<feature type="coiled-coil region" evidence="1">
    <location>
        <begin position="102"/>
        <end position="129"/>
    </location>
</feature>
<proteinExistence type="predicted"/>
<feature type="region of interest" description="Disordered" evidence="2">
    <location>
        <begin position="184"/>
        <end position="218"/>
    </location>
</feature>
<reference evidence="4" key="1">
    <citation type="submission" date="2022-08" db="EMBL/GenBank/DDBJ databases">
        <authorList>
            <person name="Takahashi K."/>
            <person name="Suzuki S."/>
            <person name="Kawachi M."/>
            <person name="Higashiyama T."/>
            <person name="Nozaki H."/>
        </authorList>
    </citation>
    <scope>NUCLEOTIDE SEQUENCE</scope>
    <source>
        <strain evidence="4">NIES-4479</strain>
    </source>
</reference>
<evidence type="ECO:0000313" key="3">
    <source>
        <dbReference type="EMBL" id="GLC49672.1"/>
    </source>
</evidence>
<organism evidence="4 5">
    <name type="scientific">Pleodorina starrii</name>
    <dbReference type="NCBI Taxonomy" id="330485"/>
    <lineage>
        <taxon>Eukaryota</taxon>
        <taxon>Viridiplantae</taxon>
        <taxon>Chlorophyta</taxon>
        <taxon>core chlorophytes</taxon>
        <taxon>Chlorophyceae</taxon>
        <taxon>CS clade</taxon>
        <taxon>Chlamydomonadales</taxon>
        <taxon>Volvocaceae</taxon>
        <taxon>Pleodorina</taxon>
    </lineage>
</organism>
<dbReference type="Proteomes" id="UP001165080">
    <property type="component" value="Unassembled WGS sequence"/>
</dbReference>
<dbReference type="OrthoDB" id="559485at2759"/>
<keyword evidence="5" id="KW-1185">Reference proteome</keyword>
<comment type="caution">
    <text evidence="4">The sequence shown here is derived from an EMBL/GenBank/DDBJ whole genome shotgun (WGS) entry which is preliminary data.</text>
</comment>
<reference evidence="4 5" key="2">
    <citation type="journal article" date="2023" name="Commun. Biol.">
        <title>Reorganization of the ancestral sex-determining regions during the evolution of trioecy in Pleodorina starrii.</title>
        <authorList>
            <person name="Takahashi K."/>
            <person name="Suzuki S."/>
            <person name="Kawai-Toyooka H."/>
            <person name="Yamamoto K."/>
            <person name="Hamaji T."/>
            <person name="Ootsuki R."/>
            <person name="Yamaguchi H."/>
            <person name="Kawachi M."/>
            <person name="Higashiyama T."/>
            <person name="Nozaki H."/>
        </authorList>
    </citation>
    <scope>NUCLEOTIDE SEQUENCE [LARGE SCALE GENOMIC DNA]</scope>
    <source>
        <strain evidence="4 5">NIES-4479</strain>
    </source>
</reference>
<dbReference type="AlphaFoldDB" id="A0A9W6BQT4"/>
<accession>A0A9W6BQT4</accession>
<feature type="compositionally biased region" description="Polar residues" evidence="2">
    <location>
        <begin position="1"/>
        <end position="17"/>
    </location>
</feature>
<name>A0A9W6BQT4_9CHLO</name>
<protein>
    <submittedName>
        <fullName evidence="4">Uncharacterized protein</fullName>
    </submittedName>
</protein>
<dbReference type="EMBL" id="BRXU01000016">
    <property type="protein sequence ID" value="GLC56614.1"/>
    <property type="molecule type" value="Genomic_DNA"/>
</dbReference>
<evidence type="ECO:0000313" key="5">
    <source>
        <dbReference type="Proteomes" id="UP001165080"/>
    </source>
</evidence>
<evidence type="ECO:0000256" key="2">
    <source>
        <dbReference type="SAM" id="MobiDB-lite"/>
    </source>
</evidence>
<feature type="region of interest" description="Disordered" evidence="2">
    <location>
        <begin position="1"/>
        <end position="20"/>
    </location>
</feature>
<dbReference type="EMBL" id="BRXU01000002">
    <property type="protein sequence ID" value="GLC49672.1"/>
    <property type="molecule type" value="Genomic_DNA"/>
</dbReference>
<keyword evidence="1" id="KW-0175">Coiled coil</keyword>
<feature type="compositionally biased region" description="Low complexity" evidence="2">
    <location>
        <begin position="199"/>
        <end position="215"/>
    </location>
</feature>
<gene>
    <name evidence="4" type="primary">PLESTB001686</name>
    <name evidence="3" type="synonym">PLESTB000594</name>
    <name evidence="3" type="ORF">PLESTB_000273900</name>
    <name evidence="4" type="ORF">PLESTB_001126900</name>
</gene>
<evidence type="ECO:0000256" key="1">
    <source>
        <dbReference type="SAM" id="Coils"/>
    </source>
</evidence>
<evidence type="ECO:0000313" key="4">
    <source>
        <dbReference type="EMBL" id="GLC56614.1"/>
    </source>
</evidence>
<feature type="region of interest" description="Disordered" evidence="2">
    <location>
        <begin position="301"/>
        <end position="330"/>
    </location>
</feature>
<sequence length="330" mass="36512">MSNKRSPASPYTPQANKKTIKEIAAIAQRAARDLQREELRREASPPLAAMAAEGQPAAIAELAKNINAQLEQIRVQTTKSSEDTNGILKSINDILGRQEQRFDQFAGRVEGLENQVQQLMAEKGRREQRDKELDEALAKIQVHHAVKEQALHENRLLALVPEEHVPELRSIITSVVKEERPGADYSFSISPRQPKQEARGAAAQAAAAGASAQGARRGDRPLRRLVDIRVLPEDRRALATLGGVLNRKYGIAVMDALTRHGRELKNQRLATYIKLRDVDKLNPRWSRGVDITVERNGRRVPFEGPWIPSDPRGAGSGDGAARGGSDHDMR</sequence>